<keyword evidence="2" id="KW-0472">Membrane</keyword>
<evidence type="ECO:0000313" key="3">
    <source>
        <dbReference type="EMBL" id="OEU12007.1"/>
    </source>
</evidence>
<protein>
    <submittedName>
        <fullName evidence="3">Uncharacterized protein</fullName>
    </submittedName>
</protein>
<dbReference type="Proteomes" id="UP000095751">
    <property type="component" value="Unassembled WGS sequence"/>
</dbReference>
<organism evidence="3 4">
    <name type="scientific">Fragilariopsis cylindrus CCMP1102</name>
    <dbReference type="NCBI Taxonomy" id="635003"/>
    <lineage>
        <taxon>Eukaryota</taxon>
        <taxon>Sar</taxon>
        <taxon>Stramenopiles</taxon>
        <taxon>Ochrophyta</taxon>
        <taxon>Bacillariophyta</taxon>
        <taxon>Bacillariophyceae</taxon>
        <taxon>Bacillariophycidae</taxon>
        <taxon>Bacillariales</taxon>
        <taxon>Bacillariaceae</taxon>
        <taxon>Fragilariopsis</taxon>
    </lineage>
</organism>
<name>A0A1E7F1K1_9STRA</name>
<gene>
    <name evidence="3" type="ORF">FRACYDRAFT_270716</name>
</gene>
<dbReference type="AlphaFoldDB" id="A0A1E7F1K1"/>
<keyword evidence="4" id="KW-1185">Reference proteome</keyword>
<feature type="transmembrane region" description="Helical" evidence="2">
    <location>
        <begin position="122"/>
        <end position="146"/>
    </location>
</feature>
<dbReference type="InParanoid" id="A0A1E7F1K1"/>
<sequence>MIMVPNNSSLLTATKPITTDGKNNSVEYRSTKNEESNPTICGDDNQQIEDEYDNTDDKGLPNDNSSDDQKEDMMSVKCENTINKDSDRDENNRDDDCDDDDDGGESKNDELTLEQKIQRAKVTIGGGALVILGIFLAPVPILPLGIPTIGVGLHVLGSEYEEARNAEQKLLEGITWGITWGRTIFLDGYDKHHCQIEILMEERRGELTDQEILIQQAITKSKE</sequence>
<feature type="compositionally biased region" description="Basic and acidic residues" evidence="1">
    <location>
        <begin position="82"/>
        <end position="91"/>
    </location>
</feature>
<evidence type="ECO:0000256" key="1">
    <source>
        <dbReference type="SAM" id="MobiDB-lite"/>
    </source>
</evidence>
<feature type="compositionally biased region" description="Polar residues" evidence="1">
    <location>
        <begin position="1"/>
        <end position="28"/>
    </location>
</feature>
<reference evidence="3 4" key="1">
    <citation type="submission" date="2016-09" db="EMBL/GenBank/DDBJ databases">
        <title>Extensive genetic diversity and differential bi-allelic expression allows diatom success in the polar Southern Ocean.</title>
        <authorList>
            <consortium name="DOE Joint Genome Institute"/>
            <person name="Mock T."/>
            <person name="Otillar R.P."/>
            <person name="Strauss J."/>
            <person name="Dupont C."/>
            <person name="Frickenhaus S."/>
            <person name="Maumus F."/>
            <person name="Mcmullan M."/>
            <person name="Sanges R."/>
            <person name="Schmutz J."/>
            <person name="Toseland A."/>
            <person name="Valas R."/>
            <person name="Veluchamy A."/>
            <person name="Ward B.J."/>
            <person name="Allen A."/>
            <person name="Barry K."/>
            <person name="Falciatore A."/>
            <person name="Ferrante M."/>
            <person name="Fortunato A.E."/>
            <person name="Gloeckner G."/>
            <person name="Gruber A."/>
            <person name="Hipkin R."/>
            <person name="Janech M."/>
            <person name="Kroth P."/>
            <person name="Leese F."/>
            <person name="Lindquist E."/>
            <person name="Lyon B.R."/>
            <person name="Martin J."/>
            <person name="Mayer C."/>
            <person name="Parker M."/>
            <person name="Quesneville H."/>
            <person name="Raymond J."/>
            <person name="Uhlig C."/>
            <person name="Valentin K.U."/>
            <person name="Worden A.Z."/>
            <person name="Armbrust E.V."/>
            <person name="Bowler C."/>
            <person name="Green B."/>
            <person name="Moulton V."/>
            <person name="Van Oosterhout C."/>
            <person name="Grigoriev I."/>
        </authorList>
    </citation>
    <scope>NUCLEOTIDE SEQUENCE [LARGE SCALE GENOMIC DNA]</scope>
    <source>
        <strain evidence="3 4">CCMP1102</strain>
    </source>
</reference>
<accession>A0A1E7F1K1</accession>
<feature type="region of interest" description="Disordered" evidence="1">
    <location>
        <begin position="1"/>
        <end position="111"/>
    </location>
</feature>
<feature type="compositionally biased region" description="Acidic residues" evidence="1">
    <location>
        <begin position="92"/>
        <end position="103"/>
    </location>
</feature>
<proteinExistence type="predicted"/>
<keyword evidence="2" id="KW-0812">Transmembrane</keyword>
<keyword evidence="2" id="KW-1133">Transmembrane helix</keyword>
<evidence type="ECO:0000313" key="4">
    <source>
        <dbReference type="Proteomes" id="UP000095751"/>
    </source>
</evidence>
<dbReference type="KEGG" id="fcy:FRACYDRAFT_270716"/>
<evidence type="ECO:0000256" key="2">
    <source>
        <dbReference type="SAM" id="Phobius"/>
    </source>
</evidence>
<dbReference type="EMBL" id="KV784366">
    <property type="protein sequence ID" value="OEU12007.1"/>
    <property type="molecule type" value="Genomic_DNA"/>
</dbReference>